<dbReference type="Proteomes" id="UP000198211">
    <property type="component" value="Unassembled WGS sequence"/>
</dbReference>
<accession>A0A225VJC0</accession>
<evidence type="ECO:0000313" key="2">
    <source>
        <dbReference type="Proteomes" id="UP000198211"/>
    </source>
</evidence>
<name>A0A225VJC0_9STRA</name>
<dbReference type="AlphaFoldDB" id="A0A225VJC0"/>
<sequence>MTSQSLARITGISAYQYTLVYWLKLHALILWDQTLQRNAFPHIDCDTIESITLAHVFWNCSSAQKCGNGHK</sequence>
<comment type="caution">
    <text evidence="1">The sequence shown here is derived from an EMBL/GenBank/DDBJ whole genome shotgun (WGS) entry which is preliminary data.</text>
</comment>
<protein>
    <submittedName>
        <fullName evidence="1">Uncharacterized protein</fullName>
    </submittedName>
</protein>
<evidence type="ECO:0000313" key="1">
    <source>
        <dbReference type="EMBL" id="OWZ04847.1"/>
    </source>
</evidence>
<reference evidence="2" key="1">
    <citation type="submission" date="2017-03" db="EMBL/GenBank/DDBJ databases">
        <title>Phytopthora megakarya and P. palmivora, two closely related causual agents of cacao black pod achieved similar genome size and gene model numbers by different mechanisms.</title>
        <authorList>
            <person name="Ali S."/>
            <person name="Shao J."/>
            <person name="Larry D.J."/>
            <person name="Kronmiller B."/>
            <person name="Shen D."/>
            <person name="Strem M.D."/>
            <person name="Melnick R.L."/>
            <person name="Guiltinan M.J."/>
            <person name="Tyler B.M."/>
            <person name="Meinhardt L.W."/>
            <person name="Bailey B.A."/>
        </authorList>
    </citation>
    <scope>NUCLEOTIDE SEQUENCE [LARGE SCALE GENOMIC DNA]</scope>
    <source>
        <strain evidence="2">zdho120</strain>
    </source>
</reference>
<keyword evidence="2" id="KW-1185">Reference proteome</keyword>
<proteinExistence type="predicted"/>
<gene>
    <name evidence="1" type="ORF">PHMEG_00023176</name>
</gene>
<organism evidence="1 2">
    <name type="scientific">Phytophthora megakarya</name>
    <dbReference type="NCBI Taxonomy" id="4795"/>
    <lineage>
        <taxon>Eukaryota</taxon>
        <taxon>Sar</taxon>
        <taxon>Stramenopiles</taxon>
        <taxon>Oomycota</taxon>
        <taxon>Peronosporomycetes</taxon>
        <taxon>Peronosporales</taxon>
        <taxon>Peronosporaceae</taxon>
        <taxon>Phytophthora</taxon>
    </lineage>
</organism>
<dbReference type="EMBL" id="NBNE01004741">
    <property type="protein sequence ID" value="OWZ04847.1"/>
    <property type="molecule type" value="Genomic_DNA"/>
</dbReference>